<keyword evidence="4" id="KW-1185">Reference proteome</keyword>
<protein>
    <recommendedName>
        <fullName evidence="2">Inositolphosphotransferase Aur1/Ipt1 domain-containing protein</fullName>
    </recommendedName>
</protein>
<dbReference type="InterPro" id="IPR036938">
    <property type="entry name" value="PAP2/HPO_sf"/>
</dbReference>
<feature type="transmembrane region" description="Helical" evidence="1">
    <location>
        <begin position="164"/>
        <end position="181"/>
    </location>
</feature>
<gene>
    <name evidence="3" type="ORF">PLANPX_1859</name>
</gene>
<dbReference type="EMBL" id="AP021861">
    <property type="protein sequence ID" value="BBO32247.1"/>
    <property type="molecule type" value="Genomic_DNA"/>
</dbReference>
<proteinExistence type="predicted"/>
<feature type="transmembrane region" description="Helical" evidence="1">
    <location>
        <begin position="91"/>
        <end position="109"/>
    </location>
</feature>
<dbReference type="RefSeq" id="WP_152098245.1">
    <property type="nucleotide sequence ID" value="NZ_AP021861.1"/>
</dbReference>
<dbReference type="Proteomes" id="UP000326837">
    <property type="component" value="Chromosome"/>
</dbReference>
<evidence type="ECO:0000313" key="3">
    <source>
        <dbReference type="EMBL" id="BBO32247.1"/>
    </source>
</evidence>
<feature type="transmembrane region" description="Helical" evidence="1">
    <location>
        <begin position="57"/>
        <end position="79"/>
    </location>
</feature>
<feature type="domain" description="Inositolphosphotransferase Aur1/Ipt1" evidence="2">
    <location>
        <begin position="137"/>
        <end position="199"/>
    </location>
</feature>
<feature type="transmembrane region" description="Helical" evidence="1">
    <location>
        <begin position="16"/>
        <end position="37"/>
    </location>
</feature>
<feature type="transmembrane region" description="Helical" evidence="1">
    <location>
        <begin position="187"/>
        <end position="206"/>
    </location>
</feature>
<dbReference type="InterPro" id="IPR026841">
    <property type="entry name" value="Aur1/Ipt1"/>
</dbReference>
<evidence type="ECO:0000256" key="1">
    <source>
        <dbReference type="SAM" id="Phobius"/>
    </source>
</evidence>
<dbReference type="KEGG" id="lpav:PLANPX_1859"/>
<accession>A0A5K7X8R0</accession>
<dbReference type="GO" id="GO:0016020">
    <property type="term" value="C:membrane"/>
    <property type="evidence" value="ECO:0007669"/>
    <property type="project" value="UniProtKB-SubCell"/>
</dbReference>
<evidence type="ECO:0000259" key="2">
    <source>
        <dbReference type="Pfam" id="PF14378"/>
    </source>
</evidence>
<organism evidence="3 4">
    <name type="scientific">Lacipirellula parvula</name>
    <dbReference type="NCBI Taxonomy" id="2650471"/>
    <lineage>
        <taxon>Bacteria</taxon>
        <taxon>Pseudomonadati</taxon>
        <taxon>Planctomycetota</taxon>
        <taxon>Planctomycetia</taxon>
        <taxon>Pirellulales</taxon>
        <taxon>Lacipirellulaceae</taxon>
        <taxon>Lacipirellula</taxon>
    </lineage>
</organism>
<name>A0A5K7X8R0_9BACT</name>
<dbReference type="Pfam" id="PF14378">
    <property type="entry name" value="PAP2_3"/>
    <property type="match status" value="1"/>
</dbReference>
<dbReference type="SUPFAM" id="SSF48317">
    <property type="entry name" value="Acid phosphatase/Vanadium-dependent haloperoxidase"/>
    <property type="match status" value="1"/>
</dbReference>
<reference evidence="4" key="1">
    <citation type="submission" date="2019-10" db="EMBL/GenBank/DDBJ databases">
        <title>Lacipirellula parvula gen. nov., sp. nov., representing a lineage of planctomycetes widespread in freshwater anoxic habitats, and description of the family Lacipirellulaceae.</title>
        <authorList>
            <person name="Dedysh S.N."/>
            <person name="Kulichevskaya I.S."/>
            <person name="Beletsky A.V."/>
            <person name="Rakitin A.L."/>
            <person name="Mardanov A.V."/>
            <person name="Ivanova A.A."/>
            <person name="Saltykova V.X."/>
            <person name="Rijpstra W.I.C."/>
            <person name="Sinninghe Damste J.S."/>
            <person name="Ravin N.V."/>
        </authorList>
    </citation>
    <scope>NUCLEOTIDE SEQUENCE [LARGE SCALE GENOMIC DNA]</scope>
    <source>
        <strain evidence="4">PX69</strain>
    </source>
</reference>
<keyword evidence="1" id="KW-0812">Transmembrane</keyword>
<evidence type="ECO:0000313" key="4">
    <source>
        <dbReference type="Proteomes" id="UP000326837"/>
    </source>
</evidence>
<dbReference type="Gene3D" id="1.20.144.10">
    <property type="entry name" value="Phosphatidic acid phosphatase type 2/haloperoxidase"/>
    <property type="match status" value="1"/>
</dbReference>
<sequence length="212" mass="23525">MPLKATRFTWPDRDRVAAFLGYGSLLCVLWVVVYGGVSWLTGLHGYRIDFGWNEESYIPFLPEMAVIYLSLFPMIWLSLFILPTPADIKQFAVALACLFVVSGIGFVILPGRTYSPAESARGPIQPVFEFADWINLEHNYLPSLHVGMAVVCAYAYGRQLRRGVALFFWAWATAVALSTLLTHQHYIADVVAGGVVGWLVGSISYSKLNLSA</sequence>
<keyword evidence="1" id="KW-0472">Membrane</keyword>
<feature type="transmembrane region" description="Helical" evidence="1">
    <location>
        <begin position="140"/>
        <end position="157"/>
    </location>
</feature>
<dbReference type="AlphaFoldDB" id="A0A5K7X8R0"/>
<keyword evidence="1" id="KW-1133">Transmembrane helix</keyword>